<protein>
    <submittedName>
        <fullName evidence="2">Uncharacterized protein</fullName>
    </submittedName>
</protein>
<reference evidence="2 3" key="1">
    <citation type="submission" date="2018-01" db="EMBL/GenBank/DDBJ databases">
        <title>Genomic Encyclopedia of Archaeal and Bacterial Type Strains, Phase II (KMG-II): from individual species to whole genera.</title>
        <authorList>
            <person name="Goeker M."/>
        </authorList>
    </citation>
    <scope>NUCLEOTIDE SEQUENCE [LARGE SCALE GENOMIC DNA]</scope>
    <source>
        <strain evidence="2 3">DSM 12048</strain>
    </source>
</reference>
<evidence type="ECO:0000313" key="2">
    <source>
        <dbReference type="EMBL" id="PPB81607.1"/>
    </source>
</evidence>
<gene>
    <name evidence="2" type="ORF">LV82_00816</name>
</gene>
<comment type="caution">
    <text evidence="2">The sequence shown here is derived from an EMBL/GenBank/DDBJ whole genome shotgun (WGS) entry which is preliminary data.</text>
</comment>
<feature type="compositionally biased region" description="Basic and acidic residues" evidence="1">
    <location>
        <begin position="1"/>
        <end position="19"/>
    </location>
</feature>
<dbReference type="AlphaFoldDB" id="A0A2S5JJB9"/>
<keyword evidence="3" id="KW-1185">Reference proteome</keyword>
<evidence type="ECO:0000256" key="1">
    <source>
        <dbReference type="SAM" id="MobiDB-lite"/>
    </source>
</evidence>
<organism evidence="2 3">
    <name type="scientific">Albidovulum inexpectatum</name>
    <dbReference type="NCBI Taxonomy" id="196587"/>
    <lineage>
        <taxon>Bacteria</taxon>
        <taxon>Pseudomonadati</taxon>
        <taxon>Pseudomonadota</taxon>
        <taxon>Alphaproteobacteria</taxon>
        <taxon>Rhodobacterales</taxon>
        <taxon>Paracoccaceae</taxon>
        <taxon>Albidovulum</taxon>
    </lineage>
</organism>
<dbReference type="Proteomes" id="UP000239736">
    <property type="component" value="Unassembled WGS sequence"/>
</dbReference>
<accession>A0A2S5JJB9</accession>
<evidence type="ECO:0000313" key="3">
    <source>
        <dbReference type="Proteomes" id="UP000239736"/>
    </source>
</evidence>
<proteinExistence type="predicted"/>
<name>A0A2S5JJB9_9RHOB</name>
<feature type="compositionally biased region" description="Polar residues" evidence="1">
    <location>
        <begin position="25"/>
        <end position="37"/>
    </location>
</feature>
<sequence>MNIHRHGSERDPSDPETKVRGRQQHGGSSDSAQTDTAETPEEQMRPRDFCGFLGDWAAI</sequence>
<dbReference type="EMBL" id="PRDS01000002">
    <property type="protein sequence ID" value="PPB81607.1"/>
    <property type="molecule type" value="Genomic_DNA"/>
</dbReference>
<feature type="region of interest" description="Disordered" evidence="1">
    <location>
        <begin position="1"/>
        <end position="59"/>
    </location>
</feature>